<feature type="transmembrane region" description="Helical" evidence="1">
    <location>
        <begin position="387"/>
        <end position="407"/>
    </location>
</feature>
<feature type="transmembrane region" description="Helical" evidence="1">
    <location>
        <begin position="146"/>
        <end position="168"/>
    </location>
</feature>
<keyword evidence="2" id="KW-0732">Signal</keyword>
<keyword evidence="1" id="KW-0812">Transmembrane</keyword>
<reference evidence="3 4" key="1">
    <citation type="journal article" date="2020" name="Microorganisms">
        <title>Osmotic Adaptation and Compatible Solute Biosynthesis of Phototrophic Bacteria as Revealed from Genome Analyses.</title>
        <authorList>
            <person name="Imhoff J.F."/>
            <person name="Rahn T."/>
            <person name="Kunzel S."/>
            <person name="Keller A."/>
            <person name="Neulinger S.C."/>
        </authorList>
    </citation>
    <scope>NUCLEOTIDE SEQUENCE [LARGE SCALE GENOMIC DNA]</scope>
    <source>
        <strain evidence="3 4">DSM 9895</strain>
    </source>
</reference>
<feature type="transmembrane region" description="Helical" evidence="1">
    <location>
        <begin position="532"/>
        <end position="552"/>
    </location>
</feature>
<accession>A0ABS1DAC8</accession>
<dbReference type="RefSeq" id="WP_200338969.1">
    <property type="nucleotide sequence ID" value="NZ_NRRL01000003.1"/>
</dbReference>
<feature type="transmembrane region" description="Helical" evidence="1">
    <location>
        <begin position="189"/>
        <end position="209"/>
    </location>
</feature>
<evidence type="ECO:0000313" key="3">
    <source>
        <dbReference type="EMBL" id="MBK1666911.1"/>
    </source>
</evidence>
<feature type="transmembrane region" description="Helical" evidence="1">
    <location>
        <begin position="481"/>
        <end position="497"/>
    </location>
</feature>
<proteinExistence type="predicted"/>
<evidence type="ECO:0008006" key="5">
    <source>
        <dbReference type="Google" id="ProtNLM"/>
    </source>
</evidence>
<name>A0ABS1DAC8_9PROT</name>
<feature type="transmembrane region" description="Helical" evidence="1">
    <location>
        <begin position="413"/>
        <end position="438"/>
    </location>
</feature>
<gene>
    <name evidence="3" type="ORF">CKO28_02495</name>
</gene>
<evidence type="ECO:0000313" key="4">
    <source>
        <dbReference type="Proteomes" id="UP001296873"/>
    </source>
</evidence>
<dbReference type="EMBL" id="NRRL01000003">
    <property type="protein sequence ID" value="MBK1666911.1"/>
    <property type="molecule type" value="Genomic_DNA"/>
</dbReference>
<dbReference type="Proteomes" id="UP001296873">
    <property type="component" value="Unassembled WGS sequence"/>
</dbReference>
<organism evidence="3 4">
    <name type="scientific">Rhodovibrio sodomensis</name>
    <dbReference type="NCBI Taxonomy" id="1088"/>
    <lineage>
        <taxon>Bacteria</taxon>
        <taxon>Pseudomonadati</taxon>
        <taxon>Pseudomonadota</taxon>
        <taxon>Alphaproteobacteria</taxon>
        <taxon>Rhodospirillales</taxon>
        <taxon>Rhodovibrionaceae</taxon>
        <taxon>Rhodovibrio</taxon>
    </lineage>
</organism>
<keyword evidence="1" id="KW-1133">Transmembrane helix</keyword>
<evidence type="ECO:0000256" key="2">
    <source>
        <dbReference type="SAM" id="SignalP"/>
    </source>
</evidence>
<comment type="caution">
    <text evidence="3">The sequence shown here is derived from an EMBL/GenBank/DDBJ whole genome shotgun (WGS) entry which is preliminary data.</text>
</comment>
<sequence>MIRHLLAVLALALVFIATGPREAHAFSIGDFAGGAQDVFADTLSDMSGTVTNGVGRVWDGVSGVASDAITFVDNSWVAEGARTAVDGVIGAGDALVTGVGNAGRWAIYGAQEVDADQINAKLNMDCWSCTFVGRFAEMADAFSREVYLQISIWLGPIVSLVFAIWLLLQATKLFFPEHTDRPSNVLRTLVTRGLLFLIVAFLLTGPQTYGGRASGIIEGRQMFFDWGPYALIDAAADVSNEIIVGSGKFGANQAIYDGGGGNPSFADPGENSTCGQYDTLRDDANDASKGSLAGLGGDEGRSFLPQETIQVMTCQIAHMQRVNNVGRLAGTYILAEMGGDSASFAAKAVTLDFSGIFSSIAAVLAGLILLIVFIIALVAYPFFFIDILVRIFFIAAFAPIFILMALFKPSQQFSVAAAKALFAGVVTIIVTAMIYALTATMMSYVPLMIENPAGGTFKTFTEVLVALSNAKMIVNLSFESTAYWYMLMAGLFSLFLMRKSATLISGIFSTHGADQNMGIAAQNFAKSVGTKAIMGATVAMVAPVAAGGMVGGKAGMSKLKSMMNPRNLEG</sequence>
<feature type="chain" id="PRO_5047407158" description="TrbL/VirB6 plasmid conjugal transfer protein" evidence="2">
    <location>
        <begin position="26"/>
        <end position="570"/>
    </location>
</feature>
<feature type="transmembrane region" description="Helical" evidence="1">
    <location>
        <begin position="356"/>
        <end position="380"/>
    </location>
</feature>
<evidence type="ECO:0000256" key="1">
    <source>
        <dbReference type="SAM" id="Phobius"/>
    </source>
</evidence>
<feature type="signal peptide" evidence="2">
    <location>
        <begin position="1"/>
        <end position="25"/>
    </location>
</feature>
<keyword evidence="4" id="KW-1185">Reference proteome</keyword>
<protein>
    <recommendedName>
        <fullName evidence="5">TrbL/VirB6 plasmid conjugal transfer protein</fullName>
    </recommendedName>
</protein>
<keyword evidence="1" id="KW-0472">Membrane</keyword>